<reference evidence="1 2" key="1">
    <citation type="journal article" date="2015" name="Genome Biol. Evol.">
        <title>Comparative Genomics of a Bacterivorous Green Alga Reveals Evolutionary Causalities and Consequences of Phago-Mixotrophic Mode of Nutrition.</title>
        <authorList>
            <person name="Burns J.A."/>
            <person name="Paasch A."/>
            <person name="Narechania A."/>
            <person name="Kim E."/>
        </authorList>
    </citation>
    <scope>NUCLEOTIDE SEQUENCE [LARGE SCALE GENOMIC DNA]</scope>
    <source>
        <strain evidence="1 2">PLY_AMNH</strain>
    </source>
</reference>
<dbReference type="Proteomes" id="UP001190700">
    <property type="component" value="Unassembled WGS sequence"/>
</dbReference>
<comment type="caution">
    <text evidence="1">The sequence shown here is derived from an EMBL/GenBank/DDBJ whole genome shotgun (WGS) entry which is preliminary data.</text>
</comment>
<dbReference type="AlphaFoldDB" id="A0AAE0G4N7"/>
<accession>A0AAE0G4N7</accession>
<evidence type="ECO:0000313" key="2">
    <source>
        <dbReference type="Proteomes" id="UP001190700"/>
    </source>
</evidence>
<keyword evidence="2" id="KW-1185">Reference proteome</keyword>
<dbReference type="EMBL" id="LGRX02010167">
    <property type="protein sequence ID" value="KAK3270846.1"/>
    <property type="molecule type" value="Genomic_DNA"/>
</dbReference>
<evidence type="ECO:0000313" key="1">
    <source>
        <dbReference type="EMBL" id="KAK3270846.1"/>
    </source>
</evidence>
<name>A0AAE0G4N7_9CHLO</name>
<proteinExistence type="predicted"/>
<gene>
    <name evidence="1" type="ORF">CYMTET_20776</name>
</gene>
<organism evidence="1 2">
    <name type="scientific">Cymbomonas tetramitiformis</name>
    <dbReference type="NCBI Taxonomy" id="36881"/>
    <lineage>
        <taxon>Eukaryota</taxon>
        <taxon>Viridiplantae</taxon>
        <taxon>Chlorophyta</taxon>
        <taxon>Pyramimonadophyceae</taxon>
        <taxon>Pyramimonadales</taxon>
        <taxon>Pyramimonadaceae</taxon>
        <taxon>Cymbomonas</taxon>
    </lineage>
</organism>
<sequence length="191" mass="21319">MNYVSGYGASDELGQTEDLYDEYDLDVPLTQTESGLLEASASSFDITYLPTSARKHLVRGIRAVSRETHVQEVDVCFLMAAARINNRKIAKTLVASAYPEGQKLTEVILAASEQNHLRFVDDLLKDPRSPYPDLVDVLTMKGDVEGVGILKSRPMVNAEDFEQLARLRKTHKEAVIAWMSRMKAPMECEPS</sequence>
<protein>
    <submittedName>
        <fullName evidence="1">Uncharacterized protein</fullName>
    </submittedName>
</protein>